<dbReference type="EMBL" id="JYDT01000191">
    <property type="protein sequence ID" value="KRY82014.1"/>
    <property type="molecule type" value="Genomic_DNA"/>
</dbReference>
<reference evidence="1 2" key="1">
    <citation type="submission" date="2015-01" db="EMBL/GenBank/DDBJ databases">
        <title>Evolution of Trichinella species and genotypes.</title>
        <authorList>
            <person name="Korhonen P.K."/>
            <person name="Edoardo P."/>
            <person name="Giuseppe L.R."/>
            <person name="Gasser R.B."/>
        </authorList>
    </citation>
    <scope>NUCLEOTIDE SEQUENCE [LARGE SCALE GENOMIC DNA]</scope>
    <source>
        <strain evidence="1">ISS470</strain>
    </source>
</reference>
<evidence type="ECO:0000313" key="1">
    <source>
        <dbReference type="EMBL" id="KRY82014.1"/>
    </source>
</evidence>
<dbReference type="AlphaFoldDB" id="A0A0V1F7W1"/>
<keyword evidence="2" id="KW-1185">Reference proteome</keyword>
<name>A0A0V1F7W1_TRIPS</name>
<protein>
    <submittedName>
        <fullName evidence="1">Uncharacterized protein</fullName>
    </submittedName>
</protein>
<comment type="caution">
    <text evidence="1">The sequence shown here is derived from an EMBL/GenBank/DDBJ whole genome shotgun (WGS) entry which is preliminary data.</text>
</comment>
<gene>
    <name evidence="1" type="ORF">T4D_9598</name>
</gene>
<organism evidence="1 2">
    <name type="scientific">Trichinella pseudospiralis</name>
    <name type="common">Parasitic roundworm</name>
    <dbReference type="NCBI Taxonomy" id="6337"/>
    <lineage>
        <taxon>Eukaryota</taxon>
        <taxon>Metazoa</taxon>
        <taxon>Ecdysozoa</taxon>
        <taxon>Nematoda</taxon>
        <taxon>Enoplea</taxon>
        <taxon>Dorylaimia</taxon>
        <taxon>Trichinellida</taxon>
        <taxon>Trichinellidae</taxon>
        <taxon>Trichinella</taxon>
    </lineage>
</organism>
<accession>A0A0V1F7W1</accession>
<dbReference type="Proteomes" id="UP000054995">
    <property type="component" value="Unassembled WGS sequence"/>
</dbReference>
<evidence type="ECO:0000313" key="2">
    <source>
        <dbReference type="Proteomes" id="UP000054995"/>
    </source>
</evidence>
<proteinExistence type="predicted"/>
<sequence>MIDYGMPMSGLIRLICSAEKFTLYNVPRRYFYLIEFLNETQFVEIETKQLRLCASDSISDISRYFRHPYVQPLTIVVELRHFLNFFKIPIDHSNLQRGRSRKLAIHPINGSKVNTVQHFSHASRSVIGSVLV</sequence>